<dbReference type="Proteomes" id="UP000490821">
    <property type="component" value="Unassembled WGS sequence"/>
</dbReference>
<protein>
    <submittedName>
        <fullName evidence="2">Uncharacterized protein</fullName>
    </submittedName>
</protein>
<evidence type="ECO:0000313" key="2">
    <source>
        <dbReference type="EMBL" id="GFI41431.1"/>
    </source>
</evidence>
<comment type="caution">
    <text evidence="2">The sequence shown here is derived from an EMBL/GenBank/DDBJ whole genome shotgun (WGS) entry which is preliminary data.</text>
</comment>
<evidence type="ECO:0000313" key="3">
    <source>
        <dbReference type="Proteomes" id="UP000490821"/>
    </source>
</evidence>
<evidence type="ECO:0000256" key="1">
    <source>
        <dbReference type="SAM" id="Phobius"/>
    </source>
</evidence>
<feature type="transmembrane region" description="Helical" evidence="1">
    <location>
        <begin position="78"/>
        <end position="97"/>
    </location>
</feature>
<keyword evidence="1" id="KW-0812">Transmembrane</keyword>
<accession>A0A829ZAE7</accession>
<proteinExistence type="predicted"/>
<feature type="transmembrane region" description="Helical" evidence="1">
    <location>
        <begin position="109"/>
        <end position="131"/>
    </location>
</feature>
<name>A0A829ZAE7_9FIRM</name>
<reference evidence="2 3" key="1">
    <citation type="journal article" date="2020" name="Microbiome">
        <title>Single-cell genomics of uncultured bacteria reveals dietary fiber responders in the mouse gut microbiota.</title>
        <authorList>
            <person name="Chijiiwa R."/>
            <person name="Hosokawa M."/>
            <person name="Kogawa M."/>
            <person name="Nishikawa Y."/>
            <person name="Ide K."/>
            <person name="Sakanashi C."/>
            <person name="Takahashi K."/>
            <person name="Takeyama H."/>
        </authorList>
    </citation>
    <scope>NUCLEOTIDE SEQUENCE [LARGE SCALE GENOMIC DNA]</scope>
    <source>
        <strain evidence="2">IMSAGC_017</strain>
    </source>
</reference>
<sequence>MERFKEYFKLFTYIFYPGVVFILYFAQIVEGNLSTNLIFCPTDLIFVGSIIGVYMLLDAFKVFDKKLFKVMKKNDGKLKLPYMFVFIIILVLLMSLYDDLKVYFYLNNNVSISLLIVAVVWVILFIGCNFLNKQEK</sequence>
<feature type="transmembrane region" description="Helical" evidence="1">
    <location>
        <begin position="7"/>
        <end position="29"/>
    </location>
</feature>
<dbReference type="RefSeq" id="WP_172472715.1">
    <property type="nucleotide sequence ID" value="NZ_BLMI01000177.1"/>
</dbReference>
<keyword evidence="1" id="KW-1133">Transmembrane helix</keyword>
<gene>
    <name evidence="2" type="ORF">IMSAGC017_01474</name>
</gene>
<dbReference type="AlphaFoldDB" id="A0A829ZAE7"/>
<dbReference type="EMBL" id="BLMI01000177">
    <property type="protein sequence ID" value="GFI41431.1"/>
    <property type="molecule type" value="Genomic_DNA"/>
</dbReference>
<keyword evidence="1" id="KW-0472">Membrane</keyword>
<organism evidence="2 3">
    <name type="scientific">Thomasclavelia cocleata</name>
    <dbReference type="NCBI Taxonomy" id="69824"/>
    <lineage>
        <taxon>Bacteria</taxon>
        <taxon>Bacillati</taxon>
        <taxon>Bacillota</taxon>
        <taxon>Erysipelotrichia</taxon>
        <taxon>Erysipelotrichales</taxon>
        <taxon>Coprobacillaceae</taxon>
        <taxon>Thomasclavelia</taxon>
    </lineage>
</organism>
<feature type="transmembrane region" description="Helical" evidence="1">
    <location>
        <begin position="35"/>
        <end position="57"/>
    </location>
</feature>